<comment type="caution">
    <text evidence="5">The sequence shown here is derived from an EMBL/GenBank/DDBJ whole genome shotgun (WGS) entry which is preliminary data.</text>
</comment>
<keyword evidence="1 5" id="KW-0436">Ligase</keyword>
<dbReference type="PANTHER" id="PTHR12835:SF5">
    <property type="entry name" value="BIOTIN--PROTEIN LIGASE"/>
    <property type="match status" value="1"/>
</dbReference>
<dbReference type="RefSeq" id="WP_209995731.1">
    <property type="nucleotide sequence ID" value="NZ_BAAAJY010000018.1"/>
</dbReference>
<proteinExistence type="predicted"/>
<keyword evidence="6" id="KW-1185">Reference proteome</keyword>
<dbReference type="NCBIfam" id="TIGR00121">
    <property type="entry name" value="birA_ligase"/>
    <property type="match status" value="1"/>
</dbReference>
<name>A0ABS4X9C4_9MICC</name>
<reference evidence="5 6" key="1">
    <citation type="submission" date="2021-03" db="EMBL/GenBank/DDBJ databases">
        <title>Sequencing the genomes of 1000 actinobacteria strains.</title>
        <authorList>
            <person name="Klenk H.-P."/>
        </authorList>
    </citation>
    <scope>NUCLEOTIDE SEQUENCE [LARGE SCALE GENOMIC DNA]</scope>
    <source>
        <strain evidence="5 6">DSM 15797</strain>
    </source>
</reference>
<dbReference type="Gene3D" id="2.30.30.100">
    <property type="match status" value="1"/>
</dbReference>
<gene>
    <name evidence="5" type="ORF">JOF47_000489</name>
</gene>
<evidence type="ECO:0000256" key="2">
    <source>
        <dbReference type="ARBA" id="ARBA00023267"/>
    </source>
</evidence>
<dbReference type="InterPro" id="IPR045864">
    <property type="entry name" value="aa-tRNA-synth_II/BPL/LPL"/>
</dbReference>
<dbReference type="PROSITE" id="PS51733">
    <property type="entry name" value="BPL_LPL_CATALYTIC"/>
    <property type="match status" value="1"/>
</dbReference>
<dbReference type="Pfam" id="PF02237">
    <property type="entry name" value="BPL_C"/>
    <property type="match status" value="1"/>
</dbReference>
<evidence type="ECO:0000256" key="3">
    <source>
        <dbReference type="ARBA" id="ARBA00024227"/>
    </source>
</evidence>
<dbReference type="Pfam" id="PF03099">
    <property type="entry name" value="BPL_LplA_LipB"/>
    <property type="match status" value="1"/>
</dbReference>
<dbReference type="EMBL" id="JAGIOF010000001">
    <property type="protein sequence ID" value="MBP2384978.1"/>
    <property type="molecule type" value="Genomic_DNA"/>
</dbReference>
<dbReference type="GO" id="GO:0004077">
    <property type="term" value="F:biotin--[biotin carboxyl-carrier protein] ligase activity"/>
    <property type="evidence" value="ECO:0007669"/>
    <property type="project" value="UniProtKB-EC"/>
</dbReference>
<dbReference type="CDD" id="cd16442">
    <property type="entry name" value="BPL"/>
    <property type="match status" value="1"/>
</dbReference>
<dbReference type="Gene3D" id="3.30.930.10">
    <property type="entry name" value="Bira Bifunctional Protein, Domain 2"/>
    <property type="match status" value="1"/>
</dbReference>
<evidence type="ECO:0000259" key="4">
    <source>
        <dbReference type="PROSITE" id="PS51733"/>
    </source>
</evidence>
<dbReference type="Proteomes" id="UP001296993">
    <property type="component" value="Unassembled WGS sequence"/>
</dbReference>
<dbReference type="SUPFAM" id="SSF55681">
    <property type="entry name" value="Class II aaRS and biotin synthetases"/>
    <property type="match status" value="1"/>
</dbReference>
<feature type="domain" description="BPL/LPL catalytic" evidence="4">
    <location>
        <begin position="24"/>
        <end position="205"/>
    </location>
</feature>
<dbReference type="InterPro" id="IPR003142">
    <property type="entry name" value="BPL_C"/>
</dbReference>
<sequence>MSPEPAPVPRPPLDATRVREVMKNRGMGDLWVSQATGSTNDDLVARSKAGPLAHLSVETTEHQVAGHGRLGRGWETPDRSSLAISIYFRPDAGFDPAGLPWLSMLCATAMVQALNERTGLAAGLKWPNDVVAGGFKLCGVLAQLVLTPEGPAVVVGAGLNVSQERAELPVPTAGSIALLGGRTTDRSELMAGYLDKVADLYGAFAAVHGRAGEPGPGDALSLRQAIARHMVSIGHQVDAHLPDGTVLRGTAEDLGAEGALILRDSAGKLHHVLAADVFHLRRSDGNYA</sequence>
<keyword evidence="2" id="KW-0092">Biotin</keyword>
<dbReference type="PANTHER" id="PTHR12835">
    <property type="entry name" value="BIOTIN PROTEIN LIGASE"/>
    <property type="match status" value="1"/>
</dbReference>
<evidence type="ECO:0000256" key="1">
    <source>
        <dbReference type="ARBA" id="ARBA00022598"/>
    </source>
</evidence>
<dbReference type="InterPro" id="IPR004143">
    <property type="entry name" value="BPL_LPL_catalytic"/>
</dbReference>
<evidence type="ECO:0000313" key="6">
    <source>
        <dbReference type="Proteomes" id="UP001296993"/>
    </source>
</evidence>
<protein>
    <recommendedName>
        <fullName evidence="3">biotin--[biotin carboxyl-carrier protein] ligase</fullName>
        <ecNumber evidence="3">6.3.4.15</ecNumber>
    </recommendedName>
</protein>
<accession>A0ABS4X9C4</accession>
<dbReference type="EC" id="6.3.4.15" evidence="3"/>
<organism evidence="5 6">
    <name type="scientific">Paeniglutamicibacter kerguelensis</name>
    <dbReference type="NCBI Taxonomy" id="254788"/>
    <lineage>
        <taxon>Bacteria</taxon>
        <taxon>Bacillati</taxon>
        <taxon>Actinomycetota</taxon>
        <taxon>Actinomycetes</taxon>
        <taxon>Micrococcales</taxon>
        <taxon>Micrococcaceae</taxon>
        <taxon>Paeniglutamicibacter</taxon>
    </lineage>
</organism>
<dbReference type="InterPro" id="IPR004408">
    <property type="entry name" value="Biotin_CoA_COase_ligase"/>
</dbReference>
<evidence type="ECO:0000313" key="5">
    <source>
        <dbReference type="EMBL" id="MBP2384978.1"/>
    </source>
</evidence>